<evidence type="ECO:0008006" key="4">
    <source>
        <dbReference type="Google" id="ProtNLM"/>
    </source>
</evidence>
<name>A0AAD6L8T7_9ROSI</name>
<reference evidence="2" key="1">
    <citation type="journal article" date="2023" name="Mol. Ecol. Resour.">
        <title>Chromosome-level genome assembly of a triploid poplar Populus alba 'Berolinensis'.</title>
        <authorList>
            <person name="Chen S."/>
            <person name="Yu Y."/>
            <person name="Wang X."/>
            <person name="Wang S."/>
            <person name="Zhang T."/>
            <person name="Zhou Y."/>
            <person name="He R."/>
            <person name="Meng N."/>
            <person name="Wang Y."/>
            <person name="Liu W."/>
            <person name="Liu Z."/>
            <person name="Liu J."/>
            <person name="Guo Q."/>
            <person name="Huang H."/>
            <person name="Sederoff R.R."/>
            <person name="Wang G."/>
            <person name="Qu G."/>
            <person name="Chen S."/>
        </authorList>
    </citation>
    <scope>NUCLEOTIDE SEQUENCE</scope>
    <source>
        <strain evidence="2">SC-2020</strain>
    </source>
</reference>
<accession>A0AAD6L8T7</accession>
<dbReference type="EMBL" id="JAQIZT010000019">
    <property type="protein sequence ID" value="KAJ6952399.1"/>
    <property type="molecule type" value="Genomic_DNA"/>
</dbReference>
<evidence type="ECO:0000256" key="1">
    <source>
        <dbReference type="SAM" id="SignalP"/>
    </source>
</evidence>
<evidence type="ECO:0000313" key="2">
    <source>
        <dbReference type="EMBL" id="KAJ6952399.1"/>
    </source>
</evidence>
<feature type="signal peptide" evidence="1">
    <location>
        <begin position="1"/>
        <end position="20"/>
    </location>
</feature>
<keyword evidence="1" id="KW-0732">Signal</keyword>
<feature type="chain" id="PRO_5042111581" description="Secreted protein" evidence="1">
    <location>
        <begin position="21"/>
        <end position="67"/>
    </location>
</feature>
<protein>
    <recommendedName>
        <fullName evidence="4">Secreted protein</fullName>
    </recommendedName>
</protein>
<dbReference type="Proteomes" id="UP001164929">
    <property type="component" value="Chromosome 19"/>
</dbReference>
<organism evidence="2 3">
    <name type="scientific">Populus alba x Populus x berolinensis</name>
    <dbReference type="NCBI Taxonomy" id="444605"/>
    <lineage>
        <taxon>Eukaryota</taxon>
        <taxon>Viridiplantae</taxon>
        <taxon>Streptophyta</taxon>
        <taxon>Embryophyta</taxon>
        <taxon>Tracheophyta</taxon>
        <taxon>Spermatophyta</taxon>
        <taxon>Magnoliopsida</taxon>
        <taxon>eudicotyledons</taxon>
        <taxon>Gunneridae</taxon>
        <taxon>Pentapetalae</taxon>
        <taxon>rosids</taxon>
        <taxon>fabids</taxon>
        <taxon>Malpighiales</taxon>
        <taxon>Salicaceae</taxon>
        <taxon>Saliceae</taxon>
        <taxon>Populus</taxon>
    </lineage>
</organism>
<evidence type="ECO:0000313" key="3">
    <source>
        <dbReference type="Proteomes" id="UP001164929"/>
    </source>
</evidence>
<proteinExistence type="predicted"/>
<sequence>MQWWCCSTAAMVVRSAPIQALVFCPFFTILWPPCSFPRCLCNETLEKGRCCCWPIDGGWPREGLKIC</sequence>
<keyword evidence="3" id="KW-1185">Reference proteome</keyword>
<dbReference type="AlphaFoldDB" id="A0AAD6L8T7"/>
<gene>
    <name evidence="2" type="ORF">NC653_041513</name>
</gene>
<comment type="caution">
    <text evidence="2">The sequence shown here is derived from an EMBL/GenBank/DDBJ whole genome shotgun (WGS) entry which is preliminary data.</text>
</comment>